<organism evidence="3 4">
    <name type="scientific">Dactylosporangium darangshiense</name>
    <dbReference type="NCBI Taxonomy" id="579108"/>
    <lineage>
        <taxon>Bacteria</taxon>
        <taxon>Bacillati</taxon>
        <taxon>Actinomycetota</taxon>
        <taxon>Actinomycetes</taxon>
        <taxon>Micromonosporales</taxon>
        <taxon>Micromonosporaceae</taxon>
        <taxon>Dactylosporangium</taxon>
    </lineage>
</organism>
<comment type="caution">
    <text evidence="3">The sequence shown here is derived from an EMBL/GenBank/DDBJ whole genome shotgun (WGS) entry which is preliminary data.</text>
</comment>
<dbReference type="PRINTS" id="PR00469">
    <property type="entry name" value="PNDRDTASEII"/>
</dbReference>
<proteinExistence type="predicted"/>
<evidence type="ECO:0000256" key="1">
    <source>
        <dbReference type="ARBA" id="ARBA00023002"/>
    </source>
</evidence>
<dbReference type="Gene3D" id="3.50.50.60">
    <property type="entry name" value="FAD/NAD(P)-binding domain"/>
    <property type="match status" value="2"/>
</dbReference>
<evidence type="ECO:0000313" key="3">
    <source>
        <dbReference type="EMBL" id="GAA4249283.1"/>
    </source>
</evidence>
<gene>
    <name evidence="3" type="ORF">GCM10022255_032740</name>
</gene>
<dbReference type="Proteomes" id="UP001500620">
    <property type="component" value="Unassembled WGS sequence"/>
</dbReference>
<accession>A0ABP8D7W3</accession>
<dbReference type="InterPro" id="IPR036188">
    <property type="entry name" value="FAD/NAD-bd_sf"/>
</dbReference>
<dbReference type="PRINTS" id="PR00368">
    <property type="entry name" value="FADPNR"/>
</dbReference>
<feature type="domain" description="FAD/NAD(P)-binding" evidence="2">
    <location>
        <begin position="5"/>
        <end position="298"/>
    </location>
</feature>
<dbReference type="RefSeq" id="WP_345127615.1">
    <property type="nucleotide sequence ID" value="NZ_BAABAT010000007.1"/>
</dbReference>
<dbReference type="EMBL" id="BAABAT010000007">
    <property type="protein sequence ID" value="GAA4249283.1"/>
    <property type="molecule type" value="Genomic_DNA"/>
</dbReference>
<reference evidence="4" key="1">
    <citation type="journal article" date="2019" name="Int. J. Syst. Evol. Microbiol.">
        <title>The Global Catalogue of Microorganisms (GCM) 10K type strain sequencing project: providing services to taxonomists for standard genome sequencing and annotation.</title>
        <authorList>
            <consortium name="The Broad Institute Genomics Platform"/>
            <consortium name="The Broad Institute Genome Sequencing Center for Infectious Disease"/>
            <person name="Wu L."/>
            <person name="Ma J."/>
        </authorList>
    </citation>
    <scope>NUCLEOTIDE SEQUENCE [LARGE SCALE GENOMIC DNA]</scope>
    <source>
        <strain evidence="4">JCM 17441</strain>
    </source>
</reference>
<dbReference type="PANTHER" id="PTHR42949:SF3">
    <property type="entry name" value="ANAEROBIC GLYCEROL-3-PHOSPHATE DEHYDROGENASE SUBUNIT B"/>
    <property type="match status" value="1"/>
</dbReference>
<dbReference type="InterPro" id="IPR051691">
    <property type="entry name" value="Metab_Enz_Cyan_OpOx_G3PDH"/>
</dbReference>
<evidence type="ECO:0000259" key="2">
    <source>
        <dbReference type="Pfam" id="PF07992"/>
    </source>
</evidence>
<protein>
    <submittedName>
        <fullName evidence="3">FAD-dependent oxidoreductase</fullName>
    </submittedName>
</protein>
<dbReference type="PANTHER" id="PTHR42949">
    <property type="entry name" value="ANAEROBIC GLYCEROL-3-PHOSPHATE DEHYDROGENASE SUBUNIT B"/>
    <property type="match status" value="1"/>
</dbReference>
<dbReference type="InterPro" id="IPR023753">
    <property type="entry name" value="FAD/NAD-binding_dom"/>
</dbReference>
<name>A0ABP8D7W3_9ACTN</name>
<dbReference type="Pfam" id="PF07992">
    <property type="entry name" value="Pyr_redox_2"/>
    <property type="match status" value="1"/>
</dbReference>
<sequence length="411" mass="43337">MTRPDVVIVGAGPAGLRAAADLAGAAEVLVLEREAEAGGIPRHSDHTGYGVRDLRRVLTGPKYARLLRERAEAAGATILTGATVTGWAGERALEVTAPSGRITVEARAVVLATGARERPRPARLIPGDRPSGVFTTGQLQQIVHGGQPGVGERAVVVGGEAVSWSAVLTLRHAGCRTVLMTTEYPRPDAYLLFHGLGRIALRTRVATRTRVTRIVGRGRVEAVEVEDLRTGRRRTVGCDTVVLTGDWIPDNELARAAGLPIDPASRSPLVDTALRTPRPGVFAAGNLVHPVDTADVAALDGAAVAGHVRAYLDGQPSPGEALPLRAEAPFRWVSPQLLRPGDPAPAGGGRLLLWSDEHVAVPCVVVRQDGRTVAERRLWWPAAPGRVFRVPSGVLDGVDATGGPVTIGIRR</sequence>
<keyword evidence="1" id="KW-0560">Oxidoreductase</keyword>
<keyword evidence="4" id="KW-1185">Reference proteome</keyword>
<evidence type="ECO:0000313" key="4">
    <source>
        <dbReference type="Proteomes" id="UP001500620"/>
    </source>
</evidence>
<dbReference type="SUPFAM" id="SSF51905">
    <property type="entry name" value="FAD/NAD(P)-binding domain"/>
    <property type="match status" value="1"/>
</dbReference>